<evidence type="ECO:0000313" key="1">
    <source>
        <dbReference type="EMBL" id="CAH2242804.1"/>
    </source>
</evidence>
<proteinExistence type="predicted"/>
<dbReference type="AlphaFoldDB" id="A0A8S4RYC4"/>
<dbReference type="EMBL" id="CAKXAJ010025692">
    <property type="protein sequence ID" value="CAH2242804.1"/>
    <property type="molecule type" value="Genomic_DNA"/>
</dbReference>
<comment type="caution">
    <text evidence="1">The sequence shown here is derived from an EMBL/GenBank/DDBJ whole genome shotgun (WGS) entry which is preliminary data.</text>
</comment>
<sequence length="83" mass="9630">MIIMDWMDLLIAPGHWLGNAHDELSHVYSRLRLGDLFSHRVTLYLCLSDTIGCDLLGNHRYECHPVTVLFPSSKTRWRFCDGI</sequence>
<name>A0A8S4RYC4_9NEOP</name>
<evidence type="ECO:0000313" key="2">
    <source>
        <dbReference type="Proteomes" id="UP000838756"/>
    </source>
</evidence>
<accession>A0A8S4RYC4</accession>
<keyword evidence="2" id="KW-1185">Reference proteome</keyword>
<gene>
    <name evidence="1" type="primary">jg946</name>
    <name evidence="1" type="ORF">PAEG_LOCUS19036</name>
</gene>
<protein>
    <submittedName>
        <fullName evidence="1">Jg946 protein</fullName>
    </submittedName>
</protein>
<reference evidence="1" key="1">
    <citation type="submission" date="2022-03" db="EMBL/GenBank/DDBJ databases">
        <authorList>
            <person name="Lindestad O."/>
        </authorList>
    </citation>
    <scope>NUCLEOTIDE SEQUENCE</scope>
</reference>
<organism evidence="1 2">
    <name type="scientific">Pararge aegeria aegeria</name>
    <dbReference type="NCBI Taxonomy" id="348720"/>
    <lineage>
        <taxon>Eukaryota</taxon>
        <taxon>Metazoa</taxon>
        <taxon>Ecdysozoa</taxon>
        <taxon>Arthropoda</taxon>
        <taxon>Hexapoda</taxon>
        <taxon>Insecta</taxon>
        <taxon>Pterygota</taxon>
        <taxon>Neoptera</taxon>
        <taxon>Endopterygota</taxon>
        <taxon>Lepidoptera</taxon>
        <taxon>Glossata</taxon>
        <taxon>Ditrysia</taxon>
        <taxon>Papilionoidea</taxon>
        <taxon>Nymphalidae</taxon>
        <taxon>Satyrinae</taxon>
        <taxon>Satyrini</taxon>
        <taxon>Parargina</taxon>
        <taxon>Pararge</taxon>
    </lineage>
</organism>
<dbReference type="Proteomes" id="UP000838756">
    <property type="component" value="Unassembled WGS sequence"/>
</dbReference>